<dbReference type="GO" id="GO:0000981">
    <property type="term" value="F:DNA-binding transcription factor activity, RNA polymerase II-specific"/>
    <property type="evidence" value="ECO:0007669"/>
    <property type="project" value="TreeGrafter"/>
</dbReference>
<keyword evidence="2" id="KW-0805">Transcription regulation</keyword>
<dbReference type="CDD" id="cd14690">
    <property type="entry name" value="bZIP_CREB1"/>
    <property type="match status" value="1"/>
</dbReference>
<dbReference type="RefSeq" id="XP_003737065.2">
    <property type="nucleotide sequence ID" value="XM_003737017.2"/>
</dbReference>
<organism evidence="10 11">
    <name type="scientific">Galendromus occidentalis</name>
    <name type="common">western predatory mite</name>
    <dbReference type="NCBI Taxonomy" id="34638"/>
    <lineage>
        <taxon>Eukaryota</taxon>
        <taxon>Metazoa</taxon>
        <taxon>Ecdysozoa</taxon>
        <taxon>Arthropoda</taxon>
        <taxon>Chelicerata</taxon>
        <taxon>Arachnida</taxon>
        <taxon>Acari</taxon>
        <taxon>Parasitiformes</taxon>
        <taxon>Mesostigmata</taxon>
        <taxon>Gamasina</taxon>
        <taxon>Phytoseioidea</taxon>
        <taxon>Phytoseiidae</taxon>
        <taxon>Typhlodrominae</taxon>
        <taxon>Galendromus</taxon>
    </lineage>
</organism>
<comment type="subcellular location">
    <subcellularLocation>
        <location evidence="1">Nucleus</location>
    </subcellularLocation>
</comment>
<keyword evidence="4" id="KW-0804">Transcription</keyword>
<evidence type="ECO:0000256" key="4">
    <source>
        <dbReference type="ARBA" id="ARBA00023163"/>
    </source>
</evidence>
<sequence>MKMEVLSENSDPSTRGTNAGQAGVRISQQAATPQQSTVLFTTPQQGTQITLQQPISNLSIVHVQPLAQSVIQPASHTQGSQATTSVIQATSAGAIQNLKNPVILTVNKGSVIQSAAGQQVAEEVPVQLVHGGVIGGTLAEDEGTRKRREVLARRPSYRKILNDLSMPQHDGQTMGTLQQVVAGSSSSDKDDTASDSDFQLKPSTIQLQTDVNTPQYVQYSNDGQLFVPVTVSGVGDLQTYQLRPAQVTGAGTPVVVTTGGVSQTSQSMTIAEEAARKRELRLLKNREAAKECRRKKKDYIKCLENRVAVLENQNSVLIEELKTLKDICSKKNVNDM</sequence>
<name>A0AAJ6VUN2_9ACAR</name>
<dbReference type="InterPro" id="IPR046347">
    <property type="entry name" value="bZIP_sf"/>
</dbReference>
<dbReference type="PROSITE" id="PS00036">
    <property type="entry name" value="BZIP_BASIC"/>
    <property type="match status" value="1"/>
</dbReference>
<dbReference type="Gene3D" id="1.20.5.170">
    <property type="match status" value="1"/>
</dbReference>
<dbReference type="SUPFAM" id="SSF57959">
    <property type="entry name" value="Leucine zipper domain"/>
    <property type="match status" value="1"/>
</dbReference>
<dbReference type="PANTHER" id="PTHR45879">
    <property type="entry name" value="CYCLIC AMP RESPONSE ELEMENT-BINDING PROTEIN B"/>
    <property type="match status" value="1"/>
</dbReference>
<gene>
    <name evidence="11" type="primary">LOC100899865</name>
</gene>
<dbReference type="Pfam" id="PF00170">
    <property type="entry name" value="bZIP_1"/>
    <property type="match status" value="1"/>
</dbReference>
<evidence type="ECO:0000256" key="3">
    <source>
        <dbReference type="ARBA" id="ARBA00023125"/>
    </source>
</evidence>
<dbReference type="InterPro" id="IPR001630">
    <property type="entry name" value="Leuzip_CREB"/>
</dbReference>
<dbReference type="PANTHER" id="PTHR45879:SF3">
    <property type="entry name" value="CYCLIC AMP RESPONSE ELEMENT-BINDING PROTEIN B"/>
    <property type="match status" value="1"/>
</dbReference>
<evidence type="ECO:0000256" key="1">
    <source>
        <dbReference type="ARBA" id="ARBA00004123"/>
    </source>
</evidence>
<keyword evidence="5" id="KW-0539">Nucleus</keyword>
<reference evidence="11" key="1">
    <citation type="submission" date="2025-08" db="UniProtKB">
        <authorList>
            <consortium name="RefSeq"/>
        </authorList>
    </citation>
    <scope>IDENTIFICATION</scope>
</reference>
<dbReference type="GO" id="GO:0000978">
    <property type="term" value="F:RNA polymerase II cis-regulatory region sequence-specific DNA binding"/>
    <property type="evidence" value="ECO:0007669"/>
    <property type="project" value="TreeGrafter"/>
</dbReference>
<evidence type="ECO:0000256" key="7">
    <source>
        <dbReference type="SAM" id="MobiDB-lite"/>
    </source>
</evidence>
<dbReference type="InterPro" id="IPR003102">
    <property type="entry name" value="CREB1-like_pKID"/>
</dbReference>
<feature type="domain" description="KID" evidence="9">
    <location>
        <begin position="124"/>
        <end position="183"/>
    </location>
</feature>
<feature type="region of interest" description="Disordered" evidence="7">
    <location>
        <begin position="1"/>
        <end position="28"/>
    </location>
</feature>
<dbReference type="SMART" id="SM00338">
    <property type="entry name" value="BRLZ"/>
    <property type="match status" value="1"/>
</dbReference>
<proteinExistence type="predicted"/>
<evidence type="ECO:0000259" key="9">
    <source>
        <dbReference type="PROSITE" id="PS50953"/>
    </source>
</evidence>
<dbReference type="AlphaFoldDB" id="A0AAJ6VUN2"/>
<dbReference type="PROSITE" id="PS50217">
    <property type="entry name" value="BZIP"/>
    <property type="match status" value="1"/>
</dbReference>
<dbReference type="CTD" id="32817"/>
<dbReference type="Pfam" id="PF02173">
    <property type="entry name" value="pKID"/>
    <property type="match status" value="1"/>
</dbReference>
<dbReference type="GO" id="GO:0005667">
    <property type="term" value="C:transcription regulator complex"/>
    <property type="evidence" value="ECO:0007669"/>
    <property type="project" value="TreeGrafter"/>
</dbReference>
<evidence type="ECO:0000259" key="8">
    <source>
        <dbReference type="PROSITE" id="PS50217"/>
    </source>
</evidence>
<keyword evidence="10" id="KW-1185">Reference proteome</keyword>
<evidence type="ECO:0000313" key="10">
    <source>
        <dbReference type="Proteomes" id="UP000694867"/>
    </source>
</evidence>
<evidence type="ECO:0000256" key="2">
    <source>
        <dbReference type="ARBA" id="ARBA00023015"/>
    </source>
</evidence>
<dbReference type="GeneID" id="100899865"/>
<accession>A0AAJ6VUN2</accession>
<dbReference type="FunFam" id="1.20.5.170:FF:000003">
    <property type="entry name" value="cAMP-responsive element modulator isoform X2"/>
    <property type="match status" value="1"/>
</dbReference>
<feature type="coiled-coil region" evidence="6">
    <location>
        <begin position="293"/>
        <end position="327"/>
    </location>
</feature>
<dbReference type="GO" id="GO:0005634">
    <property type="term" value="C:nucleus"/>
    <property type="evidence" value="ECO:0007669"/>
    <property type="project" value="UniProtKB-SubCell"/>
</dbReference>
<keyword evidence="6" id="KW-0175">Coiled coil</keyword>
<dbReference type="PROSITE" id="PS50953">
    <property type="entry name" value="KID"/>
    <property type="match status" value="1"/>
</dbReference>
<evidence type="ECO:0000256" key="5">
    <source>
        <dbReference type="ARBA" id="ARBA00023242"/>
    </source>
</evidence>
<keyword evidence="3" id="KW-0238">DNA-binding</keyword>
<dbReference type="Proteomes" id="UP000694867">
    <property type="component" value="Unplaced"/>
</dbReference>
<dbReference type="KEGG" id="goe:100899865"/>
<feature type="region of interest" description="Disordered" evidence="7">
    <location>
        <begin position="178"/>
        <end position="201"/>
    </location>
</feature>
<dbReference type="PRINTS" id="PR00041">
    <property type="entry name" value="LEUZIPPRCREB"/>
</dbReference>
<evidence type="ECO:0000313" key="11">
    <source>
        <dbReference type="RefSeq" id="XP_003737065.2"/>
    </source>
</evidence>
<feature type="compositionally biased region" description="Polar residues" evidence="7">
    <location>
        <begin position="7"/>
        <end position="28"/>
    </location>
</feature>
<evidence type="ECO:0000256" key="6">
    <source>
        <dbReference type="SAM" id="Coils"/>
    </source>
</evidence>
<dbReference type="InterPro" id="IPR004827">
    <property type="entry name" value="bZIP"/>
</dbReference>
<feature type="domain" description="BZIP" evidence="8">
    <location>
        <begin position="275"/>
        <end position="326"/>
    </location>
</feature>
<protein>
    <submittedName>
        <fullName evidence="11">Cyclic AMP-dependent transcription factor ATF-1</fullName>
    </submittedName>
</protein>